<organism evidence="2">
    <name type="scientific">uncultured Frankineae bacterium</name>
    <dbReference type="NCBI Taxonomy" id="437475"/>
    <lineage>
        <taxon>Bacteria</taxon>
        <taxon>Bacillati</taxon>
        <taxon>Actinomycetota</taxon>
        <taxon>Actinomycetes</taxon>
        <taxon>Frankiales</taxon>
        <taxon>environmental samples</taxon>
    </lineage>
</organism>
<proteinExistence type="predicted"/>
<reference evidence="2" key="1">
    <citation type="submission" date="2020-02" db="EMBL/GenBank/DDBJ databases">
        <authorList>
            <person name="Meier V. D."/>
        </authorList>
    </citation>
    <scope>NUCLEOTIDE SEQUENCE</scope>
    <source>
        <strain evidence="2">AVDCRST_MAG16</strain>
    </source>
</reference>
<accession>A0A6J4KSG1</accession>
<evidence type="ECO:0000256" key="1">
    <source>
        <dbReference type="SAM" id="MobiDB-lite"/>
    </source>
</evidence>
<feature type="region of interest" description="Disordered" evidence="1">
    <location>
        <begin position="206"/>
        <end position="231"/>
    </location>
</feature>
<sequence length="231" mass="24384">MVASVTRRPGPRADRESEDVLVSGSERAPWQPPPRLQSAAVAAVILAAALAVPTALVRSQRAEDARALAARAEQQRLVLALRQGPHLVLRDTAGSTDVPAQAHMHVELVNESRRRVQLESASLTPGDWRVDIVDRSLLLPGESVVLSLRHPVDCGAPPVDEPAPEHLVLRAAVADRPPSTVRLDLAGEQAYGGLLDDALRDPRRACAAPAPGPYGPIGDLFSGPARQAGGG</sequence>
<dbReference type="AlphaFoldDB" id="A0A6J4KSG1"/>
<evidence type="ECO:0000313" key="2">
    <source>
        <dbReference type="EMBL" id="CAA9312782.1"/>
    </source>
</evidence>
<gene>
    <name evidence="2" type="ORF">AVDCRST_MAG16-295</name>
</gene>
<dbReference type="EMBL" id="CADCUE010000022">
    <property type="protein sequence ID" value="CAA9312782.1"/>
    <property type="molecule type" value="Genomic_DNA"/>
</dbReference>
<feature type="region of interest" description="Disordered" evidence="1">
    <location>
        <begin position="1"/>
        <end position="33"/>
    </location>
</feature>
<name>A0A6J4KSG1_9ACTN</name>
<protein>
    <submittedName>
        <fullName evidence="2">Uncharacterized protein</fullName>
    </submittedName>
</protein>